<organism evidence="1 2">
    <name type="scientific">Hyalomma asiaticum</name>
    <name type="common">Tick</name>
    <dbReference type="NCBI Taxonomy" id="266040"/>
    <lineage>
        <taxon>Eukaryota</taxon>
        <taxon>Metazoa</taxon>
        <taxon>Ecdysozoa</taxon>
        <taxon>Arthropoda</taxon>
        <taxon>Chelicerata</taxon>
        <taxon>Arachnida</taxon>
        <taxon>Acari</taxon>
        <taxon>Parasitiformes</taxon>
        <taxon>Ixodida</taxon>
        <taxon>Ixodoidea</taxon>
        <taxon>Ixodidae</taxon>
        <taxon>Hyalomminae</taxon>
        <taxon>Hyalomma</taxon>
    </lineage>
</organism>
<comment type="caution">
    <text evidence="1">The sequence shown here is derived from an EMBL/GenBank/DDBJ whole genome shotgun (WGS) entry which is preliminary data.</text>
</comment>
<gene>
    <name evidence="1" type="ORF">HPB50_018491</name>
</gene>
<evidence type="ECO:0000313" key="1">
    <source>
        <dbReference type="EMBL" id="KAH6939458.1"/>
    </source>
</evidence>
<keyword evidence="2" id="KW-1185">Reference proteome</keyword>
<sequence length="268" mass="29883">MAGEKVDAFSPGSGAKLDVQDKAEIDVVVRLFTWNGLRHRKLRKLEAVNTAKREIDQLESRPPHRLSSISVLHAVDVFCVVVAVHRVTTPREHVCLTVCDGTVPGFVTPSRPATPPAGAEVIRRDDAAWRLFEPNLVSVRVLRSPWSDIAAALPLGAHVRLNGLTVRRDKRGNRYWVVFDSRSSKQGLHMLSKPCLELSQLMQVLGDDTRERADTTVRAETFSERRKMCNALEEQQNSLNEAFFLESGSEGELFSSCESSDSAMETLF</sequence>
<protein>
    <submittedName>
        <fullName evidence="1">Uncharacterized protein</fullName>
    </submittedName>
</protein>
<evidence type="ECO:0000313" key="2">
    <source>
        <dbReference type="Proteomes" id="UP000821845"/>
    </source>
</evidence>
<dbReference type="EMBL" id="CM023482">
    <property type="protein sequence ID" value="KAH6939458.1"/>
    <property type="molecule type" value="Genomic_DNA"/>
</dbReference>
<dbReference type="Proteomes" id="UP000821845">
    <property type="component" value="Chromosome 2"/>
</dbReference>
<reference evidence="1" key="1">
    <citation type="submission" date="2020-05" db="EMBL/GenBank/DDBJ databases">
        <title>Large-scale comparative analyses of tick genomes elucidate their genetic diversity and vector capacities.</title>
        <authorList>
            <person name="Jia N."/>
            <person name="Wang J."/>
            <person name="Shi W."/>
            <person name="Du L."/>
            <person name="Sun Y."/>
            <person name="Zhan W."/>
            <person name="Jiang J."/>
            <person name="Wang Q."/>
            <person name="Zhang B."/>
            <person name="Ji P."/>
            <person name="Sakyi L.B."/>
            <person name="Cui X."/>
            <person name="Yuan T."/>
            <person name="Jiang B."/>
            <person name="Yang W."/>
            <person name="Lam T.T.-Y."/>
            <person name="Chang Q."/>
            <person name="Ding S."/>
            <person name="Wang X."/>
            <person name="Zhu J."/>
            <person name="Ruan X."/>
            <person name="Zhao L."/>
            <person name="Wei J."/>
            <person name="Que T."/>
            <person name="Du C."/>
            <person name="Cheng J."/>
            <person name="Dai P."/>
            <person name="Han X."/>
            <person name="Huang E."/>
            <person name="Gao Y."/>
            <person name="Liu J."/>
            <person name="Shao H."/>
            <person name="Ye R."/>
            <person name="Li L."/>
            <person name="Wei W."/>
            <person name="Wang X."/>
            <person name="Wang C."/>
            <person name="Yang T."/>
            <person name="Huo Q."/>
            <person name="Li W."/>
            <person name="Guo W."/>
            <person name="Chen H."/>
            <person name="Zhou L."/>
            <person name="Ni X."/>
            <person name="Tian J."/>
            <person name="Zhou Y."/>
            <person name="Sheng Y."/>
            <person name="Liu T."/>
            <person name="Pan Y."/>
            <person name="Xia L."/>
            <person name="Li J."/>
            <person name="Zhao F."/>
            <person name="Cao W."/>
        </authorList>
    </citation>
    <scope>NUCLEOTIDE SEQUENCE</scope>
    <source>
        <strain evidence="1">Hyas-2018</strain>
    </source>
</reference>
<name>A0ACB7SXL8_HYAAI</name>
<accession>A0ACB7SXL8</accession>
<proteinExistence type="predicted"/>